<dbReference type="EMBL" id="FQXR01000004">
    <property type="protein sequence ID" value="SHH74405.1"/>
    <property type="molecule type" value="Genomic_DNA"/>
</dbReference>
<feature type="transmembrane region" description="Helical" evidence="7">
    <location>
        <begin position="139"/>
        <end position="162"/>
    </location>
</feature>
<name>A0A1M5VGV0_9FIRM</name>
<keyword evidence="9" id="KW-0808">Transferase</keyword>
<evidence type="ECO:0000256" key="3">
    <source>
        <dbReference type="ARBA" id="ARBA00022475"/>
    </source>
</evidence>
<evidence type="ECO:0000256" key="5">
    <source>
        <dbReference type="ARBA" id="ARBA00022989"/>
    </source>
</evidence>
<dbReference type="GO" id="GO:0016740">
    <property type="term" value="F:transferase activity"/>
    <property type="evidence" value="ECO:0007669"/>
    <property type="project" value="UniProtKB-KW"/>
</dbReference>
<keyword evidence="10" id="KW-1185">Reference proteome</keyword>
<dbReference type="InterPro" id="IPR017946">
    <property type="entry name" value="PLC-like_Pdiesterase_TIM-brl"/>
</dbReference>
<dbReference type="STRING" id="1123281.SAMN02745180_00894"/>
<keyword evidence="6 7" id="KW-0472">Membrane</keyword>
<feature type="transmembrane region" description="Helical" evidence="7">
    <location>
        <begin position="24"/>
        <end position="44"/>
    </location>
</feature>
<evidence type="ECO:0000256" key="7">
    <source>
        <dbReference type="SAM" id="Phobius"/>
    </source>
</evidence>
<dbReference type="InterPro" id="IPR050448">
    <property type="entry name" value="OpgB/LTA_synthase_biosynth"/>
</dbReference>
<dbReference type="Proteomes" id="UP000184389">
    <property type="component" value="Unassembled WGS sequence"/>
</dbReference>
<keyword evidence="3" id="KW-1003">Cell membrane</keyword>
<comment type="subcellular location">
    <subcellularLocation>
        <location evidence="1">Cell membrane</location>
        <topology evidence="1">Multi-pass membrane protein</topology>
    </subcellularLocation>
</comment>
<dbReference type="Pfam" id="PF00884">
    <property type="entry name" value="Sulfatase"/>
    <property type="match status" value="1"/>
</dbReference>
<dbReference type="PANTHER" id="PTHR47371">
    <property type="entry name" value="LIPOTEICHOIC ACID SYNTHASE"/>
    <property type="match status" value="1"/>
</dbReference>
<feature type="domain" description="Sulfatase N-terminal" evidence="8">
    <location>
        <begin position="219"/>
        <end position="509"/>
    </location>
</feature>
<evidence type="ECO:0000259" key="8">
    <source>
        <dbReference type="Pfam" id="PF00884"/>
    </source>
</evidence>
<reference evidence="9 10" key="1">
    <citation type="submission" date="2016-11" db="EMBL/GenBank/DDBJ databases">
        <authorList>
            <person name="Jaros S."/>
            <person name="Januszkiewicz K."/>
            <person name="Wedrychowicz H."/>
        </authorList>
    </citation>
    <scope>NUCLEOTIDE SEQUENCE [LARGE SCALE GENOMIC DNA]</scope>
    <source>
        <strain evidence="9 10">DSM 13106</strain>
    </source>
</reference>
<dbReference type="InterPro" id="IPR017850">
    <property type="entry name" value="Alkaline_phosphatase_core_sf"/>
</dbReference>
<dbReference type="Gene3D" id="3.30.1120.170">
    <property type="match status" value="1"/>
</dbReference>
<keyword evidence="4 7" id="KW-0812">Transmembrane</keyword>
<comment type="pathway">
    <text evidence="2">Cell wall biogenesis; lipoteichoic acid biosynthesis.</text>
</comment>
<evidence type="ECO:0000313" key="9">
    <source>
        <dbReference type="EMBL" id="SHH74405.1"/>
    </source>
</evidence>
<dbReference type="GO" id="GO:0006629">
    <property type="term" value="P:lipid metabolic process"/>
    <property type="evidence" value="ECO:0007669"/>
    <property type="project" value="InterPro"/>
</dbReference>
<evidence type="ECO:0000256" key="2">
    <source>
        <dbReference type="ARBA" id="ARBA00004936"/>
    </source>
</evidence>
<gene>
    <name evidence="9" type="ORF">SAMN02745180_00894</name>
</gene>
<accession>A0A1M5VGV0</accession>
<dbReference type="InterPro" id="IPR000917">
    <property type="entry name" value="Sulfatase_N"/>
</dbReference>
<protein>
    <submittedName>
        <fullName evidence="9">Phosphoglycerol transferase MdoB</fullName>
    </submittedName>
</protein>
<keyword evidence="5 7" id="KW-1133">Transmembrane helix</keyword>
<dbReference type="SUPFAM" id="SSF53649">
    <property type="entry name" value="Alkaline phosphatase-like"/>
    <property type="match status" value="1"/>
</dbReference>
<evidence type="ECO:0000313" key="10">
    <source>
        <dbReference type="Proteomes" id="UP000184389"/>
    </source>
</evidence>
<dbReference type="SUPFAM" id="SSF51695">
    <property type="entry name" value="PLC-like phosphodiesterases"/>
    <property type="match status" value="1"/>
</dbReference>
<evidence type="ECO:0000256" key="6">
    <source>
        <dbReference type="ARBA" id="ARBA00023136"/>
    </source>
</evidence>
<dbReference type="PANTHER" id="PTHR47371:SF3">
    <property type="entry name" value="PHOSPHOGLYCEROL TRANSFERASE I"/>
    <property type="match status" value="1"/>
</dbReference>
<evidence type="ECO:0000256" key="4">
    <source>
        <dbReference type="ARBA" id="ARBA00022692"/>
    </source>
</evidence>
<sequence>MVLTILFILKIILFIKMTGIQYNQAIIFTVSALFALFAFTLIYFSRNKKKQSIAFSFYNIMSAIMFADAVYYHYFNNLPSLIMLKQLGSVAQVGDSVRAVINPLHLLFLVDIPFLCVYSSKKKKKIKKSAKVYEKKIRIGVPSLLALTLAIVITVLSVGGYGTVLGRQELFTYHAKDFVSLFKSEDAKGEGEFTEEDLAHLRKRAMVDNGKLTGIGKGKNLLVIQVEGLQNFVINEYYDGQEVTPNLNSFIKDNSSIYFDRYYQLLGRGNTSDAEFVSNNSLYPSMEDPTYTQYQDITFCGLPWILRDNGYTSWVLHGYKPEFWNRSAAYPNQGFERFISEENYNVGEVIALGLNDKDFFKQSLPYLKEMEKPFHAFMITLSSHTPFTMPEKYHVIKLRPEHKDTMFGNYLQAIHYTDEAIGEFIEDLKKEGLYDDTVIAIYGDHFALSSMDEANEKIMTDYLGYQYDYDSMMNIPLIIHVPGEEINETVSKVSCQLDFLPTILNIMGVKNEKGVMFGKDILNTEDSFVAQQTYMLKGSFIDNEKVFVMSRDGVYKHSRAYYLDTREPVDLEKCKENYNRAIEEINKSNYVLRQGGRFSLSHLSGKDSTKLVAHAGGKIRGLTYTNSRESLDKSYKKGLRLLEVDFIWTTDNKLVCLHSWDGFVNKFFNVPVKQYSYDEFANFKMIHGWQQLTPDILAEWMEKHPDAYIVTDIKGDNVEGLRILKEEYPHIQDRIIPQIYHMEEYEPIANMGYKNIIYTLYLSSKVSDEEILEFARENELFAITMPEKRAEGTLPNLLKKEGILTYTHTINDKKTKKKLEQNGVYGFYTDELRQ</sequence>
<evidence type="ECO:0000256" key="1">
    <source>
        <dbReference type="ARBA" id="ARBA00004651"/>
    </source>
</evidence>
<dbReference type="Gene3D" id="3.20.20.190">
    <property type="entry name" value="Phosphatidylinositol (PI) phosphodiesterase"/>
    <property type="match status" value="1"/>
</dbReference>
<dbReference type="GO" id="GO:0005886">
    <property type="term" value="C:plasma membrane"/>
    <property type="evidence" value="ECO:0007669"/>
    <property type="project" value="UniProtKB-SubCell"/>
</dbReference>
<organism evidence="9 10">
    <name type="scientific">Sporanaerobacter acetigenes DSM 13106</name>
    <dbReference type="NCBI Taxonomy" id="1123281"/>
    <lineage>
        <taxon>Bacteria</taxon>
        <taxon>Bacillati</taxon>
        <taxon>Bacillota</taxon>
        <taxon>Tissierellia</taxon>
        <taxon>Tissierellales</taxon>
        <taxon>Sporanaerobacteraceae</taxon>
        <taxon>Sporanaerobacter</taxon>
    </lineage>
</organism>
<dbReference type="GO" id="GO:0008081">
    <property type="term" value="F:phosphoric diester hydrolase activity"/>
    <property type="evidence" value="ECO:0007669"/>
    <property type="project" value="InterPro"/>
</dbReference>
<dbReference type="AlphaFoldDB" id="A0A1M5VGV0"/>
<feature type="transmembrane region" description="Helical" evidence="7">
    <location>
        <begin position="99"/>
        <end position="118"/>
    </location>
</feature>
<feature type="transmembrane region" description="Helical" evidence="7">
    <location>
        <begin position="56"/>
        <end position="75"/>
    </location>
</feature>
<dbReference type="CDD" id="cd16015">
    <property type="entry name" value="LTA_synthase"/>
    <property type="match status" value="1"/>
</dbReference>
<proteinExistence type="predicted"/>
<dbReference type="RefSeq" id="WP_072743518.1">
    <property type="nucleotide sequence ID" value="NZ_FQXR01000004.1"/>
</dbReference>
<dbReference type="Gene3D" id="3.40.720.10">
    <property type="entry name" value="Alkaline Phosphatase, subunit A"/>
    <property type="match status" value="1"/>
</dbReference>
<dbReference type="OrthoDB" id="5901192at2"/>